<proteinExistence type="predicted"/>
<dbReference type="Proteomes" id="UP001162483">
    <property type="component" value="Unassembled WGS sequence"/>
</dbReference>
<organism evidence="1 2">
    <name type="scientific">Staurois parvus</name>
    <dbReference type="NCBI Taxonomy" id="386267"/>
    <lineage>
        <taxon>Eukaryota</taxon>
        <taxon>Metazoa</taxon>
        <taxon>Chordata</taxon>
        <taxon>Craniata</taxon>
        <taxon>Vertebrata</taxon>
        <taxon>Euteleostomi</taxon>
        <taxon>Amphibia</taxon>
        <taxon>Batrachia</taxon>
        <taxon>Anura</taxon>
        <taxon>Neobatrachia</taxon>
        <taxon>Ranoidea</taxon>
        <taxon>Ranidae</taxon>
        <taxon>Staurois</taxon>
    </lineage>
</organism>
<accession>A0ABN9E1D0</accession>
<reference evidence="1" key="1">
    <citation type="submission" date="2023-05" db="EMBL/GenBank/DDBJ databases">
        <authorList>
            <person name="Stuckert A."/>
        </authorList>
    </citation>
    <scope>NUCLEOTIDE SEQUENCE</scope>
</reference>
<name>A0ABN9E1D0_9NEOB</name>
<gene>
    <name evidence="1" type="ORF">SPARVUS_LOCUS8950210</name>
</gene>
<sequence>MNAAFQCPSVMPVNAHQCHLPVPPHQCPSLQPH</sequence>
<dbReference type="EMBL" id="CATNWA010015017">
    <property type="protein sequence ID" value="CAI9578589.1"/>
    <property type="molecule type" value="Genomic_DNA"/>
</dbReference>
<keyword evidence="2" id="KW-1185">Reference proteome</keyword>
<protein>
    <submittedName>
        <fullName evidence="1">Uncharacterized protein</fullName>
    </submittedName>
</protein>
<evidence type="ECO:0000313" key="1">
    <source>
        <dbReference type="EMBL" id="CAI9578589.1"/>
    </source>
</evidence>
<comment type="caution">
    <text evidence="1">The sequence shown here is derived from an EMBL/GenBank/DDBJ whole genome shotgun (WGS) entry which is preliminary data.</text>
</comment>
<evidence type="ECO:0000313" key="2">
    <source>
        <dbReference type="Proteomes" id="UP001162483"/>
    </source>
</evidence>